<proteinExistence type="predicted"/>
<dbReference type="EMBL" id="AP021874">
    <property type="protein sequence ID" value="BBO69367.1"/>
    <property type="molecule type" value="Genomic_DNA"/>
</dbReference>
<organism evidence="1 2">
    <name type="scientific">Desulfosarcina alkanivorans</name>
    <dbReference type="NCBI Taxonomy" id="571177"/>
    <lineage>
        <taxon>Bacteria</taxon>
        <taxon>Pseudomonadati</taxon>
        <taxon>Thermodesulfobacteriota</taxon>
        <taxon>Desulfobacteria</taxon>
        <taxon>Desulfobacterales</taxon>
        <taxon>Desulfosarcinaceae</taxon>
        <taxon>Desulfosarcina</taxon>
    </lineage>
</organism>
<dbReference type="Proteomes" id="UP000427906">
    <property type="component" value="Chromosome"/>
</dbReference>
<evidence type="ECO:0000313" key="1">
    <source>
        <dbReference type="EMBL" id="BBO69367.1"/>
    </source>
</evidence>
<reference evidence="1 2" key="1">
    <citation type="submission" date="2019-11" db="EMBL/GenBank/DDBJ databases">
        <title>Comparative genomics of hydrocarbon-degrading Desulfosarcina strains.</title>
        <authorList>
            <person name="Watanabe M."/>
            <person name="Kojima H."/>
            <person name="Fukui M."/>
        </authorList>
    </citation>
    <scope>NUCLEOTIDE SEQUENCE [LARGE SCALE GENOMIC DNA]</scope>
    <source>
        <strain evidence="1 2">PL12</strain>
    </source>
</reference>
<dbReference type="AlphaFoldDB" id="A0A5K7YXF9"/>
<dbReference type="SUPFAM" id="SSF141523">
    <property type="entry name" value="L,D-transpeptidase catalytic domain-like"/>
    <property type="match status" value="1"/>
</dbReference>
<sequence>MHGDRVLYAFAIALGGAPEGDKLEEGEWPTPEGQYVMDWRNPGSRFYTFIHISCPSEQDRRMHCPEPFRHGCGLVPHR</sequence>
<name>A0A5K7YXF9_9BACT</name>
<protein>
    <submittedName>
        <fullName evidence="1">Uncharacterized protein</fullName>
    </submittedName>
</protein>
<keyword evidence="2" id="KW-1185">Reference proteome</keyword>
<dbReference type="KEGG" id="dalk:DSCA_32970"/>
<dbReference type="InterPro" id="IPR038063">
    <property type="entry name" value="Transpep_catalytic_dom"/>
</dbReference>
<evidence type="ECO:0000313" key="2">
    <source>
        <dbReference type="Proteomes" id="UP000427906"/>
    </source>
</evidence>
<dbReference type="PANTHER" id="PTHR36699">
    <property type="entry name" value="LD-TRANSPEPTIDASE"/>
    <property type="match status" value="1"/>
</dbReference>
<gene>
    <name evidence="1" type="ORF">DSCA_32970</name>
</gene>
<dbReference type="PANTHER" id="PTHR36699:SF1">
    <property type="entry name" value="L,D-TRANSPEPTIDASE YAFK-RELATED"/>
    <property type="match status" value="1"/>
</dbReference>
<accession>A0A5K7YXF9</accession>